<reference evidence="2 3" key="1">
    <citation type="submission" date="2020-06" db="EMBL/GenBank/DDBJ databases">
        <title>Genome sequence of Rhizobium sp strain ADMK78.</title>
        <authorList>
            <person name="Rahi P."/>
        </authorList>
    </citation>
    <scope>NUCLEOTIDE SEQUENCE [LARGE SCALE GENOMIC DNA]</scope>
    <source>
        <strain evidence="2 3">ADMK78</strain>
        <plasmid evidence="2 3">pPRADMK78_01</plasmid>
    </source>
</reference>
<accession>A0ABX6QU01</accession>
<name>A0ABX6QU01_9HYPH</name>
<evidence type="ECO:0008006" key="4">
    <source>
        <dbReference type="Google" id="ProtNLM"/>
    </source>
</evidence>
<evidence type="ECO:0000313" key="3">
    <source>
        <dbReference type="Proteomes" id="UP000308530"/>
    </source>
</evidence>
<organism evidence="2 3">
    <name type="scientific">Peteryoungia desertarenae</name>
    <dbReference type="NCBI Taxonomy" id="1813451"/>
    <lineage>
        <taxon>Bacteria</taxon>
        <taxon>Pseudomonadati</taxon>
        <taxon>Pseudomonadota</taxon>
        <taxon>Alphaproteobacteria</taxon>
        <taxon>Hyphomicrobiales</taxon>
        <taxon>Rhizobiaceae</taxon>
        <taxon>Peteryoungia</taxon>
    </lineage>
</organism>
<evidence type="ECO:0000256" key="1">
    <source>
        <dbReference type="SAM" id="Phobius"/>
    </source>
</evidence>
<gene>
    <name evidence="2" type="ORF">FE840_019290</name>
</gene>
<feature type="transmembrane region" description="Helical" evidence="1">
    <location>
        <begin position="77"/>
        <end position="99"/>
    </location>
</feature>
<keyword evidence="1" id="KW-1133">Transmembrane helix</keyword>
<feature type="transmembrane region" description="Helical" evidence="1">
    <location>
        <begin position="51"/>
        <end position="71"/>
    </location>
</feature>
<sequence>MDRNAAFGVLAGLAGTVGVVGLIVFTFIHLGITLGMTDISHCGVKPNFYPLVNLLWPFIAGLVFVILSAIFDETAVPVAIIGALAVAGFFFAVEIWFVVESFSAQQTAEEMRRGYGGAMELKRQLFHDSGFWRFMDAIF</sequence>
<keyword evidence="1" id="KW-0812">Transmembrane</keyword>
<geneLocation type="plasmid" evidence="2 3">
    <name>pPRADMK78_01</name>
</geneLocation>
<dbReference type="Proteomes" id="UP000308530">
    <property type="component" value="Plasmid pPRADMK78_01"/>
</dbReference>
<dbReference type="EMBL" id="CP058351">
    <property type="protein sequence ID" value="QLF71767.1"/>
    <property type="molecule type" value="Genomic_DNA"/>
</dbReference>
<proteinExistence type="predicted"/>
<feature type="transmembrane region" description="Helical" evidence="1">
    <location>
        <begin position="6"/>
        <end position="30"/>
    </location>
</feature>
<keyword evidence="3" id="KW-1185">Reference proteome</keyword>
<dbReference type="RefSeq" id="WP_138289263.1">
    <property type="nucleotide sequence ID" value="NZ_CP058351.1"/>
</dbReference>
<evidence type="ECO:0000313" key="2">
    <source>
        <dbReference type="EMBL" id="QLF71767.1"/>
    </source>
</evidence>
<protein>
    <recommendedName>
        <fullName evidence="4">DUF1772 domain-containing protein</fullName>
    </recommendedName>
</protein>
<keyword evidence="1" id="KW-0472">Membrane</keyword>
<keyword evidence="2" id="KW-0614">Plasmid</keyword>